<feature type="transmembrane region" description="Helical" evidence="1">
    <location>
        <begin position="64"/>
        <end position="82"/>
    </location>
</feature>
<keyword evidence="1" id="KW-1133">Transmembrane helix</keyword>
<dbReference type="RefSeq" id="WP_240257565.1">
    <property type="nucleotide sequence ID" value="NZ_JAKTTI010000048.1"/>
</dbReference>
<comment type="caution">
    <text evidence="2">The sequence shown here is derived from an EMBL/GenBank/DDBJ whole genome shotgun (WGS) entry which is preliminary data.</text>
</comment>
<keyword evidence="1" id="KW-0472">Membrane</keyword>
<evidence type="ECO:0000313" key="3">
    <source>
        <dbReference type="Proteomes" id="UP001431131"/>
    </source>
</evidence>
<reference evidence="2" key="1">
    <citation type="submission" date="2022-02" db="EMBL/GenBank/DDBJ databases">
        <title>Fredinandcohnia quinoae sp. nov. isolated from Chenopodium quinoa seeds.</title>
        <authorList>
            <person name="Saati-Santamaria Z."/>
            <person name="Flores-Felix J.D."/>
            <person name="Igual J.M."/>
            <person name="Velazquez E."/>
            <person name="Garcia-Fraile P."/>
            <person name="Martinez-Molina E."/>
        </authorList>
    </citation>
    <scope>NUCLEOTIDE SEQUENCE</scope>
    <source>
        <strain evidence="2">SECRCQ15</strain>
    </source>
</reference>
<gene>
    <name evidence="2" type="ORF">MJG50_20120</name>
</gene>
<evidence type="ECO:0000256" key="1">
    <source>
        <dbReference type="SAM" id="Phobius"/>
    </source>
</evidence>
<keyword evidence="3" id="KW-1185">Reference proteome</keyword>
<dbReference type="EMBL" id="JAKTTI010000048">
    <property type="protein sequence ID" value="MCH1627648.1"/>
    <property type="molecule type" value="Genomic_DNA"/>
</dbReference>
<sequence>MKAFERLLWSIALPGFGQLLNKHYVKGITFILLEFLVNSQSNFNEVIRLSFLGETQLASELTNYSWLMFYPCLYFFAMWDAFKEAGGGKAPLSFLPFAFSAYFVTVGLMYSSKIELLGIYFGPVWLPMLSVLPGVLVGFIVRSIILVFVKEKNLT</sequence>
<keyword evidence="1" id="KW-0812">Transmembrane</keyword>
<dbReference type="Proteomes" id="UP001431131">
    <property type="component" value="Unassembled WGS sequence"/>
</dbReference>
<proteinExistence type="predicted"/>
<evidence type="ECO:0000313" key="2">
    <source>
        <dbReference type="EMBL" id="MCH1627648.1"/>
    </source>
</evidence>
<protein>
    <submittedName>
        <fullName evidence="2">Uncharacterized protein</fullName>
    </submittedName>
</protein>
<feature type="transmembrane region" description="Helical" evidence="1">
    <location>
        <begin position="94"/>
        <end position="112"/>
    </location>
</feature>
<organism evidence="2 3">
    <name type="scientific">Fredinandcohnia quinoae</name>
    <dbReference type="NCBI Taxonomy" id="2918902"/>
    <lineage>
        <taxon>Bacteria</taxon>
        <taxon>Bacillati</taxon>
        <taxon>Bacillota</taxon>
        <taxon>Bacilli</taxon>
        <taxon>Bacillales</taxon>
        <taxon>Bacillaceae</taxon>
        <taxon>Fredinandcohnia</taxon>
    </lineage>
</organism>
<feature type="transmembrane region" description="Helical" evidence="1">
    <location>
        <begin position="124"/>
        <end position="149"/>
    </location>
</feature>
<name>A0AAW5EEQ1_9BACI</name>
<accession>A0AAW5EEQ1</accession>
<dbReference type="AlphaFoldDB" id="A0AAW5EEQ1"/>